<keyword evidence="4 10" id="KW-0347">Helicase</keyword>
<dbReference type="GO" id="GO:0005829">
    <property type="term" value="C:cytosol"/>
    <property type="evidence" value="ECO:0007669"/>
    <property type="project" value="TreeGrafter"/>
</dbReference>
<dbReference type="AlphaFoldDB" id="A0A2M7G8R8"/>
<dbReference type="Gene3D" id="1.10.10.160">
    <property type="match status" value="1"/>
</dbReference>
<dbReference type="Pfam" id="PF00580">
    <property type="entry name" value="UvrD-helicase"/>
    <property type="match status" value="1"/>
</dbReference>
<dbReference type="InterPro" id="IPR027417">
    <property type="entry name" value="P-loop_NTPase"/>
</dbReference>
<dbReference type="Gene3D" id="1.10.486.10">
    <property type="entry name" value="PCRA, domain 4"/>
    <property type="match status" value="1"/>
</dbReference>
<comment type="similarity">
    <text evidence="1">Belongs to the helicase family. UvrD subfamily.</text>
</comment>
<dbReference type="GO" id="GO:0016887">
    <property type="term" value="F:ATP hydrolysis activity"/>
    <property type="evidence" value="ECO:0007669"/>
    <property type="project" value="RHEA"/>
</dbReference>
<feature type="domain" description="UvrD-like helicase C-terminal" evidence="12">
    <location>
        <begin position="415"/>
        <end position="678"/>
    </location>
</feature>
<evidence type="ECO:0000256" key="1">
    <source>
        <dbReference type="ARBA" id="ARBA00009922"/>
    </source>
</evidence>
<dbReference type="Proteomes" id="UP000231019">
    <property type="component" value="Unassembled WGS sequence"/>
</dbReference>
<dbReference type="SUPFAM" id="SSF52540">
    <property type="entry name" value="P-loop containing nucleoside triphosphate hydrolases"/>
    <property type="match status" value="1"/>
</dbReference>
<keyword evidence="2 10" id="KW-0547">Nucleotide-binding</keyword>
<sequence length="761" mass="87711">MLKSEDVWFYIGISENITKWNYFKKSIPYSQTVNIGYNENLQGGISAIMERISRDDLIRSFLNFYADTGPPEKTQAVQTSQNFYLEPEIDSNMQARLARFEKLRQEVERRHLLEPVADLKPGLKLDYAHELNARQLAAVTTTSGPLLILAGAGSGKTRTLVYRLNYLLETGTPPERILLLTFTRKASAEMLQRSRGLLQSERAEKVMGGTFHSFASHLLRRYAKLLNLDPHFSIIDTVDAEDIIDLIRQELKFDKQSRAFPKKSRIQELISRSRNCQMTIAEVVARDFKGLETYLEELETLESVFQEYKRRHFLLDYDDLLDQVNLGLRENPAFKRSVQNLFDHIMVDEYQDTNKVQKELADHLAEKHRNLMVVGDDAQSIYAFRGAELENILLFPESWPDCKIVRLEQNYRSSQPLLDFSNALLKQARLGYPKHLFSERKQGITPEVCKHFSTEDEAIWVVDQILALREQGLELSEMAVLYRSGFHSNYIQAELLRRSIPYVVYGGIRFTERRHVKDLVALARLLLNGFDAVAWHRILKLIPGVGQVTARKIIESVRTHQGQFVLNGLGKKKFAPDLQTLYTTLEAARQAPSVVAQLECLQSYYAPLLREVESDWSQRLPDLEILLQLARKYKKLETFLSDFALDPPSQKYQDGTTPLIDEREEKPVVLSTIHSAKGLEWSAVFIPHLLDGLLPSARSLKRLDELEEERRLFYVACTRAREYLFLSYPAWHQSYDAVFTQVSRFLDGHQGLTHAFSETQV</sequence>
<feature type="binding site" evidence="10">
    <location>
        <begin position="150"/>
        <end position="157"/>
    </location>
    <ligand>
        <name>ATP</name>
        <dbReference type="ChEBI" id="CHEBI:30616"/>
    </ligand>
</feature>
<keyword evidence="3 10" id="KW-0378">Hydrolase</keyword>
<evidence type="ECO:0000256" key="5">
    <source>
        <dbReference type="ARBA" id="ARBA00022840"/>
    </source>
</evidence>
<dbReference type="Gene3D" id="3.40.50.300">
    <property type="entry name" value="P-loop containing nucleotide triphosphate hydrolases"/>
    <property type="match status" value="2"/>
</dbReference>
<dbReference type="InterPro" id="IPR013986">
    <property type="entry name" value="DExx_box_DNA_helicase_dom_sf"/>
</dbReference>
<dbReference type="PROSITE" id="PS51198">
    <property type="entry name" value="UVRD_HELICASE_ATP_BIND"/>
    <property type="match status" value="1"/>
</dbReference>
<dbReference type="GO" id="GO:0000725">
    <property type="term" value="P:recombinational repair"/>
    <property type="evidence" value="ECO:0007669"/>
    <property type="project" value="TreeGrafter"/>
</dbReference>
<gene>
    <name evidence="13" type="ORF">COW36_04195</name>
</gene>
<dbReference type="PANTHER" id="PTHR11070:SF3">
    <property type="entry name" value="DNA 3'-5' HELICASE"/>
    <property type="match status" value="1"/>
</dbReference>
<dbReference type="PANTHER" id="PTHR11070">
    <property type="entry name" value="UVRD / RECB / PCRA DNA HELICASE FAMILY MEMBER"/>
    <property type="match status" value="1"/>
</dbReference>
<dbReference type="InterPro" id="IPR000212">
    <property type="entry name" value="DNA_helicase_UvrD/REP"/>
</dbReference>
<dbReference type="InterPro" id="IPR014016">
    <property type="entry name" value="UvrD-like_ATP-bd"/>
</dbReference>
<evidence type="ECO:0000256" key="3">
    <source>
        <dbReference type="ARBA" id="ARBA00022801"/>
    </source>
</evidence>
<evidence type="ECO:0000259" key="11">
    <source>
        <dbReference type="PROSITE" id="PS51198"/>
    </source>
</evidence>
<evidence type="ECO:0000256" key="4">
    <source>
        <dbReference type="ARBA" id="ARBA00022806"/>
    </source>
</evidence>
<comment type="catalytic activity">
    <reaction evidence="7">
        <text>Couples ATP hydrolysis with the unwinding of duplex DNA by translocating in the 3'-5' direction.</text>
        <dbReference type="EC" id="5.6.2.4"/>
    </reaction>
</comment>
<dbReference type="PROSITE" id="PS51217">
    <property type="entry name" value="UVRD_HELICASE_CTER"/>
    <property type="match status" value="1"/>
</dbReference>
<comment type="catalytic activity">
    <reaction evidence="9">
        <text>ATP + H2O = ADP + phosphate + H(+)</text>
        <dbReference type="Rhea" id="RHEA:13065"/>
        <dbReference type="ChEBI" id="CHEBI:15377"/>
        <dbReference type="ChEBI" id="CHEBI:15378"/>
        <dbReference type="ChEBI" id="CHEBI:30616"/>
        <dbReference type="ChEBI" id="CHEBI:43474"/>
        <dbReference type="ChEBI" id="CHEBI:456216"/>
        <dbReference type="EC" id="5.6.2.4"/>
    </reaction>
</comment>
<dbReference type="GO" id="GO:0005524">
    <property type="term" value="F:ATP binding"/>
    <property type="evidence" value="ECO:0007669"/>
    <property type="project" value="UniProtKB-UniRule"/>
</dbReference>
<dbReference type="GO" id="GO:0043138">
    <property type="term" value="F:3'-5' DNA helicase activity"/>
    <property type="evidence" value="ECO:0007669"/>
    <property type="project" value="UniProtKB-EC"/>
</dbReference>
<comment type="caution">
    <text evidence="13">The sequence shown here is derived from an EMBL/GenBank/DDBJ whole genome shotgun (WGS) entry which is preliminary data.</text>
</comment>
<keyword evidence="5 10" id="KW-0067">ATP-binding</keyword>
<dbReference type="InterPro" id="IPR014017">
    <property type="entry name" value="DNA_helicase_UvrD-like_C"/>
</dbReference>
<organism evidence="13 14">
    <name type="scientific">bacterium (Candidatus Blackallbacteria) CG17_big_fil_post_rev_8_21_14_2_50_48_46</name>
    <dbReference type="NCBI Taxonomy" id="2014261"/>
    <lineage>
        <taxon>Bacteria</taxon>
        <taxon>Candidatus Blackallbacteria</taxon>
    </lineage>
</organism>
<feature type="domain" description="UvrD-like helicase ATP-binding" evidence="11">
    <location>
        <begin position="129"/>
        <end position="414"/>
    </location>
</feature>
<evidence type="ECO:0000256" key="7">
    <source>
        <dbReference type="ARBA" id="ARBA00034617"/>
    </source>
</evidence>
<protein>
    <recommendedName>
        <fullName evidence="8">DNA 3'-5' helicase</fullName>
        <ecNumber evidence="8">5.6.2.4</ecNumber>
    </recommendedName>
</protein>
<reference evidence="13 14" key="1">
    <citation type="submission" date="2017-09" db="EMBL/GenBank/DDBJ databases">
        <title>Depth-based differentiation of microbial function through sediment-hosted aquifers and enrichment of novel symbionts in the deep terrestrial subsurface.</title>
        <authorList>
            <person name="Probst A.J."/>
            <person name="Ladd B."/>
            <person name="Jarett J.K."/>
            <person name="Geller-Mcgrath D.E."/>
            <person name="Sieber C.M."/>
            <person name="Emerson J.B."/>
            <person name="Anantharaman K."/>
            <person name="Thomas B.C."/>
            <person name="Malmstrom R."/>
            <person name="Stieglmeier M."/>
            <person name="Klingl A."/>
            <person name="Woyke T."/>
            <person name="Ryan C.M."/>
            <person name="Banfield J.F."/>
        </authorList>
    </citation>
    <scope>NUCLEOTIDE SEQUENCE [LARGE SCALE GENOMIC DNA]</scope>
    <source>
        <strain evidence="13">CG17_big_fil_post_rev_8_21_14_2_50_48_46</strain>
    </source>
</reference>
<accession>A0A2M7G8R8</accession>
<dbReference type="Pfam" id="PF13361">
    <property type="entry name" value="UvrD_C"/>
    <property type="match status" value="1"/>
</dbReference>
<evidence type="ECO:0000259" key="12">
    <source>
        <dbReference type="PROSITE" id="PS51217"/>
    </source>
</evidence>
<evidence type="ECO:0000256" key="2">
    <source>
        <dbReference type="ARBA" id="ARBA00022741"/>
    </source>
</evidence>
<evidence type="ECO:0000256" key="9">
    <source>
        <dbReference type="ARBA" id="ARBA00048988"/>
    </source>
</evidence>
<proteinExistence type="inferred from homology"/>
<name>A0A2M7G8R8_9BACT</name>
<dbReference type="EC" id="5.6.2.4" evidence="8"/>
<evidence type="ECO:0000313" key="14">
    <source>
        <dbReference type="Proteomes" id="UP000231019"/>
    </source>
</evidence>
<evidence type="ECO:0000313" key="13">
    <source>
        <dbReference type="EMBL" id="PIW18499.1"/>
    </source>
</evidence>
<evidence type="ECO:0000256" key="8">
    <source>
        <dbReference type="ARBA" id="ARBA00034808"/>
    </source>
</evidence>
<evidence type="ECO:0000256" key="10">
    <source>
        <dbReference type="PROSITE-ProRule" id="PRU00560"/>
    </source>
</evidence>
<dbReference type="GO" id="GO:0003677">
    <property type="term" value="F:DNA binding"/>
    <property type="evidence" value="ECO:0007669"/>
    <property type="project" value="InterPro"/>
</dbReference>
<evidence type="ECO:0000256" key="6">
    <source>
        <dbReference type="ARBA" id="ARBA00023235"/>
    </source>
</evidence>
<dbReference type="CDD" id="cd17932">
    <property type="entry name" value="DEXQc_UvrD"/>
    <property type="match status" value="1"/>
</dbReference>
<keyword evidence="6" id="KW-0413">Isomerase</keyword>
<dbReference type="EMBL" id="PFFQ01000012">
    <property type="protein sequence ID" value="PIW18499.1"/>
    <property type="molecule type" value="Genomic_DNA"/>
</dbReference>